<proteinExistence type="inferred from homology"/>
<dbReference type="AlphaFoldDB" id="A0A4U9UER7"/>
<dbReference type="Proteomes" id="UP001566204">
    <property type="component" value="Unassembled WGS sequence"/>
</dbReference>
<name>A0A4U9UER7_9SPHI</name>
<dbReference type="EMBL" id="JBEOQB010000001">
    <property type="protein sequence ID" value="MEZ0450035.1"/>
    <property type="molecule type" value="Genomic_DNA"/>
</dbReference>
<evidence type="ECO:0000313" key="9">
    <source>
        <dbReference type="Proteomes" id="UP001566204"/>
    </source>
</evidence>
<evidence type="ECO:0000256" key="2">
    <source>
        <dbReference type="ARBA" id="ARBA00022559"/>
    </source>
</evidence>
<dbReference type="GO" id="GO:0006979">
    <property type="term" value="P:response to oxidative stress"/>
    <property type="evidence" value="ECO:0007669"/>
    <property type="project" value="InterPro"/>
</dbReference>
<feature type="active site" evidence="4">
    <location>
        <position position="51"/>
    </location>
</feature>
<dbReference type="KEGG" id="stha:NCTC11429_00566"/>
<comment type="similarity">
    <text evidence="1 5">Belongs to the glutathione peroxidase family.</text>
</comment>
<dbReference type="InterPro" id="IPR029759">
    <property type="entry name" value="GPX_AS"/>
</dbReference>
<reference evidence="6 9" key="2">
    <citation type="submission" date="2024-06" db="EMBL/GenBank/DDBJ databases">
        <title>Soil Sphingobacterium thalpophilum.</title>
        <authorList>
            <person name="Yang J."/>
            <person name="Li J."/>
        </authorList>
    </citation>
    <scope>NUCLEOTIDE SEQUENCE [LARGE SCALE GENOMIC DNA]</scope>
    <source>
        <strain evidence="6 9">22g91tb</strain>
    </source>
</reference>
<reference evidence="7 8" key="1">
    <citation type="submission" date="2019-05" db="EMBL/GenBank/DDBJ databases">
        <authorList>
            <consortium name="Pathogen Informatics"/>
        </authorList>
    </citation>
    <scope>NUCLEOTIDE SEQUENCE [LARGE SCALE GENOMIC DNA]</scope>
    <source>
        <strain evidence="7 8">NCTC11429</strain>
    </source>
</reference>
<evidence type="ECO:0000313" key="6">
    <source>
        <dbReference type="EMBL" id="MEZ0450035.1"/>
    </source>
</evidence>
<dbReference type="PROSITE" id="PS00460">
    <property type="entry name" value="GLUTATHIONE_PEROXID_1"/>
    <property type="match status" value="1"/>
</dbReference>
<evidence type="ECO:0000313" key="7">
    <source>
        <dbReference type="EMBL" id="VTR30062.1"/>
    </source>
</evidence>
<keyword evidence="9" id="KW-1185">Reference proteome</keyword>
<dbReference type="InterPro" id="IPR036249">
    <property type="entry name" value="Thioredoxin-like_sf"/>
</dbReference>
<dbReference type="PIRSF" id="PIRSF000303">
    <property type="entry name" value="Glutathion_perox"/>
    <property type="match status" value="1"/>
</dbReference>
<dbReference type="EMBL" id="LR590484">
    <property type="protein sequence ID" value="VTR30062.1"/>
    <property type="molecule type" value="Genomic_DNA"/>
</dbReference>
<dbReference type="Proteomes" id="UP000308196">
    <property type="component" value="Chromosome"/>
</dbReference>
<dbReference type="CDD" id="cd00340">
    <property type="entry name" value="GSH_Peroxidase"/>
    <property type="match status" value="1"/>
</dbReference>
<dbReference type="SUPFAM" id="SSF52833">
    <property type="entry name" value="Thioredoxin-like"/>
    <property type="match status" value="1"/>
</dbReference>
<dbReference type="PANTHER" id="PTHR11592">
    <property type="entry name" value="GLUTATHIONE PEROXIDASE"/>
    <property type="match status" value="1"/>
</dbReference>
<evidence type="ECO:0000313" key="8">
    <source>
        <dbReference type="Proteomes" id="UP000308196"/>
    </source>
</evidence>
<keyword evidence="3 5" id="KW-0560">Oxidoreductase</keyword>
<gene>
    <name evidence="7" type="primary">bsaA_1</name>
    <name evidence="6" type="ORF">ABTW24_00250</name>
    <name evidence="7" type="ORF">NCTC11429_00566</name>
</gene>
<organism evidence="7 8">
    <name type="scientific">Sphingobacterium thalpophilum</name>
    <dbReference type="NCBI Taxonomy" id="259"/>
    <lineage>
        <taxon>Bacteria</taxon>
        <taxon>Pseudomonadati</taxon>
        <taxon>Bacteroidota</taxon>
        <taxon>Sphingobacteriia</taxon>
        <taxon>Sphingobacteriales</taxon>
        <taxon>Sphingobacteriaceae</taxon>
        <taxon>Sphingobacterium</taxon>
    </lineage>
</organism>
<dbReference type="GO" id="GO:0004601">
    <property type="term" value="F:peroxidase activity"/>
    <property type="evidence" value="ECO:0007669"/>
    <property type="project" value="UniProtKB-KW"/>
</dbReference>
<dbReference type="GeneID" id="78461374"/>
<dbReference type="STRING" id="1123265.GCA_000686625_04795"/>
<dbReference type="Pfam" id="PF00255">
    <property type="entry name" value="GSHPx"/>
    <property type="match status" value="1"/>
</dbReference>
<dbReference type="PANTHER" id="PTHR11592:SF134">
    <property type="entry name" value="PHOSPHOLIPID HYDROPEROXIDE GLUTATHIONE PEROXIDASE"/>
    <property type="match status" value="1"/>
</dbReference>
<dbReference type="PRINTS" id="PR01011">
    <property type="entry name" value="GLUTPROXDASE"/>
</dbReference>
<sequence>MIIATIMVYMSMLFGNPAIYNFTFKTLEGQEVKMSEFKGKKILIVNTASKCGFTKQYKDLQELHKTFGDKLVIIGFPANNFGQQEPGSNAEIQEFCEQNYGVDFLMAEKVEVKGEQISPLFKYLTTQDNPDFTGDIKWNFEKFLIDENGKLVHRFRSATNPLDPAIISWVQNK</sequence>
<evidence type="ECO:0000256" key="4">
    <source>
        <dbReference type="PIRSR" id="PIRSR000303-1"/>
    </source>
</evidence>
<evidence type="ECO:0000256" key="1">
    <source>
        <dbReference type="ARBA" id="ARBA00006926"/>
    </source>
</evidence>
<dbReference type="PROSITE" id="PS51355">
    <property type="entry name" value="GLUTATHIONE_PEROXID_3"/>
    <property type="match status" value="1"/>
</dbReference>
<evidence type="ECO:0000256" key="5">
    <source>
        <dbReference type="RuleBase" id="RU000499"/>
    </source>
</evidence>
<protein>
    <recommendedName>
        <fullName evidence="5">Glutathione peroxidase</fullName>
    </recommendedName>
</protein>
<dbReference type="RefSeq" id="WP_028071359.1">
    <property type="nucleotide sequence ID" value="NZ_CP141191.1"/>
</dbReference>
<evidence type="ECO:0000256" key="3">
    <source>
        <dbReference type="ARBA" id="ARBA00023002"/>
    </source>
</evidence>
<accession>A0A4U9UER7</accession>
<dbReference type="InterPro" id="IPR000889">
    <property type="entry name" value="Glutathione_peroxidase"/>
</dbReference>
<keyword evidence="2 5" id="KW-0575">Peroxidase</keyword>
<dbReference type="FunFam" id="3.40.30.10:FF:000010">
    <property type="entry name" value="Glutathione peroxidase"/>
    <property type="match status" value="1"/>
</dbReference>
<dbReference type="Gene3D" id="3.40.30.10">
    <property type="entry name" value="Glutaredoxin"/>
    <property type="match status" value="1"/>
</dbReference>